<dbReference type="CDD" id="cd11474">
    <property type="entry name" value="SLC5sbd_CHT"/>
    <property type="match status" value="1"/>
</dbReference>
<keyword evidence="10 15" id="KW-0472">Membrane</keyword>
<feature type="transmembrane region" description="Helical" evidence="15">
    <location>
        <begin position="260"/>
        <end position="284"/>
    </location>
</feature>
<feature type="transmembrane region" description="Helical" evidence="15">
    <location>
        <begin position="6"/>
        <end position="26"/>
    </location>
</feature>
<name>A0ABY7E5I1_MYAAR</name>
<gene>
    <name evidence="16" type="ORF">MAR_019601</name>
    <name evidence="17" type="ORF">MAR_021990</name>
</gene>
<evidence type="ECO:0000256" key="5">
    <source>
        <dbReference type="ARBA" id="ARBA00022847"/>
    </source>
</evidence>
<evidence type="ECO:0000256" key="13">
    <source>
        <dbReference type="RuleBase" id="RU362091"/>
    </source>
</evidence>
<keyword evidence="11" id="KW-0325">Glycoprotein</keyword>
<feature type="transmembrane region" description="Helical" evidence="15">
    <location>
        <begin position="151"/>
        <end position="173"/>
    </location>
</feature>
<feature type="transmembrane region" description="Helical" evidence="15">
    <location>
        <begin position="412"/>
        <end position="430"/>
    </location>
</feature>
<sequence length="532" mass="57796">MEVNVAGLVVLICFYLVIFVVGVLAARRIGHTGQPSLESSIVADRNIPTVVGIFTMTATTVGGGYINGTAESVATYGLVWTLAPLGIFIGLITGGVVYAGPMRDKRYMTMLDPFYERFGHVVVFLIYLASLWGDLFWTASILNALGTTLSVIINIDLTVAIVTSAGVTVAYTMVGQMISVAYTDIVQLFFIVLGLMLCVPFVLTNEHVGNLEMTSASWLGQLTPGSISPWIDLLIAMTFGTIPWQAYFQRVLSVQTSRQAQVLSVTGGCAALILVIPSVIIGAASTTADWNVTRLGVSPLAINKSSMVLPYVLYEFTPPTVSIIVMSSMDSSILGSSSMFTYNIYKNILRSKASDKELLWVQRLAILALGVIATLISLYVPVIYGLFILAADVVFVILLPQLTCALFFKVSNAYGAVCGYLVGIILRFGAGEPYLNLNPFIFYPWFSETDGQIFPFRTFAMLCSFVTILVISFFANLLFRKELLPKYLDILGISDREGYHYSPTPPASDASELSASQSDKDRSNVTTNSTAM</sequence>
<keyword evidence="8" id="KW-0915">Sodium</keyword>
<dbReference type="Gene3D" id="1.20.1730.10">
    <property type="entry name" value="Sodium/glucose cotransporter"/>
    <property type="match status" value="1"/>
</dbReference>
<feature type="transmembrane region" description="Helical" evidence="15">
    <location>
        <begin position="459"/>
        <end position="479"/>
    </location>
</feature>
<keyword evidence="12" id="KW-0739">Sodium transport</keyword>
<evidence type="ECO:0000256" key="1">
    <source>
        <dbReference type="ARBA" id="ARBA00004141"/>
    </source>
</evidence>
<feature type="transmembrane region" description="Helical" evidence="15">
    <location>
        <begin position="382"/>
        <end position="400"/>
    </location>
</feature>
<reference evidence="16" key="1">
    <citation type="submission" date="2022-11" db="EMBL/GenBank/DDBJ databases">
        <title>Centuries of genome instability and evolution in soft-shell clam transmissible cancer (bioRxiv).</title>
        <authorList>
            <person name="Hart S.F.M."/>
            <person name="Yonemitsu M.A."/>
            <person name="Giersch R.M."/>
            <person name="Beal B.F."/>
            <person name="Arriagada G."/>
            <person name="Davis B.W."/>
            <person name="Ostrander E.A."/>
            <person name="Goff S.P."/>
            <person name="Metzger M.J."/>
        </authorList>
    </citation>
    <scope>NUCLEOTIDE SEQUENCE</scope>
    <source>
        <strain evidence="16">MELC-2E11</strain>
        <tissue evidence="16">Siphon/mantle</tissue>
    </source>
</reference>
<dbReference type="Pfam" id="PF00474">
    <property type="entry name" value="SSF"/>
    <property type="match status" value="1"/>
</dbReference>
<evidence type="ECO:0000256" key="10">
    <source>
        <dbReference type="ARBA" id="ARBA00023136"/>
    </source>
</evidence>
<evidence type="ECO:0000256" key="15">
    <source>
        <dbReference type="SAM" id="Phobius"/>
    </source>
</evidence>
<feature type="transmembrane region" description="Helical" evidence="15">
    <location>
        <begin position="78"/>
        <end position="100"/>
    </location>
</feature>
<dbReference type="PANTHER" id="PTHR45897">
    <property type="entry name" value="HIGH-AFFINITY CHOLINE TRANSPORTER 1"/>
    <property type="match status" value="1"/>
</dbReference>
<keyword evidence="18" id="KW-1185">Reference proteome</keyword>
<dbReference type="EMBL" id="CP111016">
    <property type="protein sequence ID" value="WAR04232.1"/>
    <property type="molecule type" value="Genomic_DNA"/>
</dbReference>
<keyword evidence="9" id="KW-0406">Ion transport</keyword>
<dbReference type="InterPro" id="IPR001734">
    <property type="entry name" value="Na/solute_symporter"/>
</dbReference>
<evidence type="ECO:0000256" key="2">
    <source>
        <dbReference type="ARBA" id="ARBA00006434"/>
    </source>
</evidence>
<feature type="region of interest" description="Disordered" evidence="14">
    <location>
        <begin position="503"/>
        <end position="532"/>
    </location>
</feature>
<evidence type="ECO:0000256" key="7">
    <source>
        <dbReference type="ARBA" id="ARBA00022989"/>
    </source>
</evidence>
<evidence type="ECO:0000256" key="3">
    <source>
        <dbReference type="ARBA" id="ARBA00022448"/>
    </source>
</evidence>
<keyword evidence="4 15" id="KW-0812">Transmembrane</keyword>
<feature type="transmembrane region" description="Helical" evidence="15">
    <location>
        <begin position="321"/>
        <end position="345"/>
    </location>
</feature>
<keyword evidence="3" id="KW-0813">Transport</keyword>
<feature type="transmembrane region" description="Helical" evidence="15">
    <location>
        <begin position="185"/>
        <end position="203"/>
    </location>
</feature>
<evidence type="ECO:0000256" key="14">
    <source>
        <dbReference type="SAM" id="MobiDB-lite"/>
    </source>
</evidence>
<feature type="transmembrane region" description="Helical" evidence="15">
    <location>
        <begin position="227"/>
        <end position="248"/>
    </location>
</feature>
<evidence type="ECO:0000256" key="9">
    <source>
        <dbReference type="ARBA" id="ARBA00023065"/>
    </source>
</evidence>
<proteinExistence type="inferred from homology"/>
<comment type="subcellular location">
    <subcellularLocation>
        <location evidence="1">Membrane</location>
        <topology evidence="1">Multi-pass membrane protein</topology>
    </subcellularLocation>
</comment>
<evidence type="ECO:0000256" key="6">
    <source>
        <dbReference type="ARBA" id="ARBA00022979"/>
    </source>
</evidence>
<keyword evidence="6" id="KW-0530">Neurotransmitter biosynthesis</keyword>
<evidence type="ECO:0000313" key="17">
    <source>
        <dbReference type="EMBL" id="WAR06621.1"/>
    </source>
</evidence>
<protein>
    <submittedName>
        <fullName evidence="16">SC5A7-like protein</fullName>
    </submittedName>
</protein>
<evidence type="ECO:0000256" key="8">
    <source>
        <dbReference type="ARBA" id="ARBA00023053"/>
    </source>
</evidence>
<keyword evidence="7 15" id="KW-1133">Transmembrane helix</keyword>
<keyword evidence="5" id="KW-0769">Symport</keyword>
<evidence type="ECO:0000256" key="12">
    <source>
        <dbReference type="ARBA" id="ARBA00023201"/>
    </source>
</evidence>
<feature type="transmembrane region" description="Helical" evidence="15">
    <location>
        <begin position="121"/>
        <end position="145"/>
    </location>
</feature>
<organism evidence="16 18">
    <name type="scientific">Mya arenaria</name>
    <name type="common">Soft-shell clam</name>
    <dbReference type="NCBI Taxonomy" id="6604"/>
    <lineage>
        <taxon>Eukaryota</taxon>
        <taxon>Metazoa</taxon>
        <taxon>Spiralia</taxon>
        <taxon>Lophotrochozoa</taxon>
        <taxon>Mollusca</taxon>
        <taxon>Bivalvia</taxon>
        <taxon>Autobranchia</taxon>
        <taxon>Heteroconchia</taxon>
        <taxon>Euheterodonta</taxon>
        <taxon>Imparidentia</taxon>
        <taxon>Neoheterodontei</taxon>
        <taxon>Myida</taxon>
        <taxon>Myoidea</taxon>
        <taxon>Myidae</taxon>
        <taxon>Mya</taxon>
    </lineage>
</organism>
<dbReference type="InterPro" id="IPR038377">
    <property type="entry name" value="Na/Glc_symporter_sf"/>
</dbReference>
<comment type="similarity">
    <text evidence="2 13">Belongs to the sodium:solute symporter (SSF) (TC 2.A.21) family.</text>
</comment>
<feature type="transmembrane region" description="Helical" evidence="15">
    <location>
        <begin position="47"/>
        <end position="66"/>
    </location>
</feature>
<dbReference type="PANTHER" id="PTHR45897:SF4">
    <property type="entry name" value="HIGH-AFFINITY CHOLINE TRANSPORTER 1"/>
    <property type="match status" value="1"/>
</dbReference>
<accession>A0ABY7E5I1</accession>
<evidence type="ECO:0000256" key="4">
    <source>
        <dbReference type="ARBA" id="ARBA00022692"/>
    </source>
</evidence>
<dbReference type="EMBL" id="CP111016">
    <property type="protein sequence ID" value="WAR06621.1"/>
    <property type="molecule type" value="Genomic_DNA"/>
</dbReference>
<dbReference type="Proteomes" id="UP001164746">
    <property type="component" value="Chromosome 5"/>
</dbReference>
<evidence type="ECO:0000313" key="16">
    <source>
        <dbReference type="EMBL" id="WAR04232.1"/>
    </source>
</evidence>
<feature type="transmembrane region" description="Helical" evidence="15">
    <location>
        <begin position="357"/>
        <end position="376"/>
    </location>
</feature>
<evidence type="ECO:0000256" key="11">
    <source>
        <dbReference type="ARBA" id="ARBA00023180"/>
    </source>
</evidence>
<evidence type="ECO:0000313" key="18">
    <source>
        <dbReference type="Proteomes" id="UP001164746"/>
    </source>
</evidence>
<dbReference type="PROSITE" id="PS50283">
    <property type="entry name" value="NA_SOLUT_SYMP_3"/>
    <property type="match status" value="1"/>
</dbReference>
<dbReference type="InterPro" id="IPR052244">
    <property type="entry name" value="Choline_transporter"/>
</dbReference>